<accession>A0A392TI33</accession>
<sequence length="69" mass="7693">MQQPAAVVTLSTQEEGRAVHEVAWEVEVEAEALAKLNGAFVGFLAENTNHQLIQQNFLMDGYHNMRVLP</sequence>
<evidence type="ECO:0000313" key="2">
    <source>
        <dbReference type="Proteomes" id="UP000265520"/>
    </source>
</evidence>
<dbReference type="Proteomes" id="UP000265520">
    <property type="component" value="Unassembled WGS sequence"/>
</dbReference>
<protein>
    <submittedName>
        <fullName evidence="1">Uncharacterized protein</fullName>
    </submittedName>
</protein>
<reference evidence="1 2" key="1">
    <citation type="journal article" date="2018" name="Front. Plant Sci.">
        <title>Red Clover (Trifolium pratense) and Zigzag Clover (T. medium) - A Picture of Genomic Similarities and Differences.</title>
        <authorList>
            <person name="Dluhosova J."/>
            <person name="Istvanek J."/>
            <person name="Nedelnik J."/>
            <person name="Repkova J."/>
        </authorList>
    </citation>
    <scope>NUCLEOTIDE SEQUENCE [LARGE SCALE GENOMIC DNA]</scope>
    <source>
        <strain evidence="2">cv. 10/8</strain>
        <tissue evidence="1">Leaf</tissue>
    </source>
</reference>
<dbReference type="AlphaFoldDB" id="A0A392TI33"/>
<organism evidence="1 2">
    <name type="scientific">Trifolium medium</name>
    <dbReference type="NCBI Taxonomy" id="97028"/>
    <lineage>
        <taxon>Eukaryota</taxon>
        <taxon>Viridiplantae</taxon>
        <taxon>Streptophyta</taxon>
        <taxon>Embryophyta</taxon>
        <taxon>Tracheophyta</taxon>
        <taxon>Spermatophyta</taxon>
        <taxon>Magnoliopsida</taxon>
        <taxon>eudicotyledons</taxon>
        <taxon>Gunneridae</taxon>
        <taxon>Pentapetalae</taxon>
        <taxon>rosids</taxon>
        <taxon>fabids</taxon>
        <taxon>Fabales</taxon>
        <taxon>Fabaceae</taxon>
        <taxon>Papilionoideae</taxon>
        <taxon>50 kb inversion clade</taxon>
        <taxon>NPAAA clade</taxon>
        <taxon>Hologalegina</taxon>
        <taxon>IRL clade</taxon>
        <taxon>Trifolieae</taxon>
        <taxon>Trifolium</taxon>
    </lineage>
</organism>
<feature type="non-terminal residue" evidence="1">
    <location>
        <position position="69"/>
    </location>
</feature>
<keyword evidence="2" id="KW-1185">Reference proteome</keyword>
<evidence type="ECO:0000313" key="1">
    <source>
        <dbReference type="EMBL" id="MCI59870.1"/>
    </source>
</evidence>
<proteinExistence type="predicted"/>
<comment type="caution">
    <text evidence="1">The sequence shown here is derived from an EMBL/GenBank/DDBJ whole genome shotgun (WGS) entry which is preliminary data.</text>
</comment>
<name>A0A392TI33_9FABA</name>
<dbReference type="EMBL" id="LXQA010571436">
    <property type="protein sequence ID" value="MCI59870.1"/>
    <property type="molecule type" value="Genomic_DNA"/>
</dbReference>